<dbReference type="AlphaFoldDB" id="A0A699XLD1"/>
<reference evidence="2" key="1">
    <citation type="journal article" date="2019" name="Sci. Rep.">
        <title>Draft genome of Tanacetum cinerariifolium, the natural source of mosquito coil.</title>
        <authorList>
            <person name="Yamashiro T."/>
            <person name="Shiraishi A."/>
            <person name="Satake H."/>
            <person name="Nakayama K."/>
        </authorList>
    </citation>
    <scope>NUCLEOTIDE SEQUENCE</scope>
</reference>
<feature type="non-terminal residue" evidence="2">
    <location>
        <position position="1"/>
    </location>
</feature>
<dbReference type="Pfam" id="PF12796">
    <property type="entry name" value="Ank_2"/>
    <property type="match status" value="1"/>
</dbReference>
<organism evidence="2">
    <name type="scientific">Tanacetum cinerariifolium</name>
    <name type="common">Dalmatian daisy</name>
    <name type="synonym">Chrysanthemum cinerariifolium</name>
    <dbReference type="NCBI Taxonomy" id="118510"/>
    <lineage>
        <taxon>Eukaryota</taxon>
        <taxon>Viridiplantae</taxon>
        <taxon>Streptophyta</taxon>
        <taxon>Embryophyta</taxon>
        <taxon>Tracheophyta</taxon>
        <taxon>Spermatophyta</taxon>
        <taxon>Magnoliopsida</taxon>
        <taxon>eudicotyledons</taxon>
        <taxon>Gunneridae</taxon>
        <taxon>Pentapetalae</taxon>
        <taxon>asterids</taxon>
        <taxon>campanulids</taxon>
        <taxon>Asterales</taxon>
        <taxon>Asteraceae</taxon>
        <taxon>Asteroideae</taxon>
        <taxon>Anthemideae</taxon>
        <taxon>Anthemidinae</taxon>
        <taxon>Tanacetum</taxon>
    </lineage>
</organism>
<dbReference type="PROSITE" id="PS50088">
    <property type="entry name" value="ANK_REPEAT"/>
    <property type="match status" value="1"/>
</dbReference>
<dbReference type="InterPro" id="IPR036770">
    <property type="entry name" value="Ankyrin_rpt-contain_sf"/>
</dbReference>
<proteinExistence type="predicted"/>
<dbReference type="SUPFAM" id="SSF48403">
    <property type="entry name" value="Ankyrin repeat"/>
    <property type="match status" value="1"/>
</dbReference>
<dbReference type="InterPro" id="IPR002110">
    <property type="entry name" value="Ankyrin_rpt"/>
</dbReference>
<dbReference type="PROSITE" id="PS50297">
    <property type="entry name" value="ANK_REP_REGION"/>
    <property type="match status" value="1"/>
</dbReference>
<feature type="non-terminal residue" evidence="2">
    <location>
        <position position="61"/>
    </location>
</feature>
<evidence type="ECO:0000256" key="1">
    <source>
        <dbReference type="PROSITE-ProRule" id="PRU00023"/>
    </source>
</evidence>
<evidence type="ECO:0000313" key="2">
    <source>
        <dbReference type="EMBL" id="GFD60609.1"/>
    </source>
</evidence>
<feature type="repeat" description="ANK" evidence="1">
    <location>
        <begin position="11"/>
        <end position="43"/>
    </location>
</feature>
<dbReference type="Gene3D" id="1.25.40.20">
    <property type="entry name" value="Ankyrin repeat-containing domain"/>
    <property type="match status" value="1"/>
</dbReference>
<keyword evidence="1" id="KW-0040">ANK repeat</keyword>
<dbReference type="EMBL" id="BKCJ011880066">
    <property type="protein sequence ID" value="GFD60609.1"/>
    <property type="molecule type" value="Genomic_DNA"/>
</dbReference>
<dbReference type="SMART" id="SM00248">
    <property type="entry name" value="ANK"/>
    <property type="match status" value="1"/>
</dbReference>
<sequence length="61" mass="6185">GACIEAASKDKGETALHVAVKAGRLDMIDLLVEHRANLGAKTVHTGETALHYAASGSGSLA</sequence>
<gene>
    <name evidence="2" type="ORF">Tci_932578</name>
</gene>
<comment type="caution">
    <text evidence="2">The sequence shown here is derived from an EMBL/GenBank/DDBJ whole genome shotgun (WGS) entry which is preliminary data.</text>
</comment>
<name>A0A699XLD1_TANCI</name>
<protein>
    <submittedName>
        <fullName evidence="2">Uncharacterized protein</fullName>
    </submittedName>
</protein>
<accession>A0A699XLD1</accession>